<name>A0A1W6YQE3_9BORD</name>
<organism evidence="10 11">
    <name type="scientific">Bordetella genomosp. 8</name>
    <dbReference type="NCBI Taxonomy" id="1416806"/>
    <lineage>
        <taxon>Bacteria</taxon>
        <taxon>Pseudomonadati</taxon>
        <taxon>Pseudomonadota</taxon>
        <taxon>Betaproteobacteria</taxon>
        <taxon>Burkholderiales</taxon>
        <taxon>Alcaligenaceae</taxon>
        <taxon>Bordetella</taxon>
    </lineage>
</organism>
<gene>
    <name evidence="10" type="ORF">CAL12_22040</name>
</gene>
<comment type="similarity">
    <text evidence="2">Belongs to the type III secretion exporter family.</text>
</comment>
<dbReference type="GO" id="GO:0009306">
    <property type="term" value="P:protein secretion"/>
    <property type="evidence" value="ECO:0007669"/>
    <property type="project" value="InterPro"/>
</dbReference>
<feature type="region of interest" description="Disordered" evidence="8">
    <location>
        <begin position="1"/>
        <end position="28"/>
    </location>
</feature>
<evidence type="ECO:0000313" key="10">
    <source>
        <dbReference type="EMBL" id="ARP83234.1"/>
    </source>
</evidence>
<keyword evidence="11" id="KW-1185">Reference proteome</keyword>
<feature type="transmembrane region" description="Helical" evidence="9">
    <location>
        <begin position="191"/>
        <end position="209"/>
    </location>
</feature>
<feature type="transmembrane region" description="Helical" evidence="9">
    <location>
        <begin position="38"/>
        <end position="61"/>
    </location>
</feature>
<feature type="compositionally biased region" description="Basic and acidic residues" evidence="8">
    <location>
        <begin position="8"/>
        <end position="26"/>
    </location>
</feature>
<evidence type="ECO:0000256" key="3">
    <source>
        <dbReference type="ARBA" id="ARBA00022475"/>
    </source>
</evidence>
<dbReference type="NCBIfam" id="TIGR01404">
    <property type="entry name" value="FlhB_rel_III"/>
    <property type="match status" value="1"/>
</dbReference>
<dbReference type="AlphaFoldDB" id="A0A1W6YQE3"/>
<proteinExistence type="inferred from homology"/>
<sequence length="360" mass="39143">MAGSVSGEKTEKPTPKKLQDARKKGDVPYSRDFSQTMLTLALLAYLVFSGHAILAGMLRLLGVPAGLGDLEFREALKVAATIALREGVDLLWPVVAIVLGFGLFVEFAQIGVIFAAEKAKPSGVKLNVVSNAKNIFSVKNLVETIKSTVKIVCFCLLTWLLLRAGLAPLVHAGSGGLEGVLAVNGSLFRMLLLYTAVFCLVIAGLDMAWQRRQRNKRLMMTKEEVKREQKDMEGQPEVKQQRKRLHQEMSNGSVVEAVRKAAALVVNPTHIAVALRYVPDQTPLPIVMAKGLDGVALQMIDMARRIGVPVMRDVPLARALLADARENEYIPSELVVPVAHVLRAVRDLAMEDGDSPPGSP</sequence>
<keyword evidence="6" id="KW-0843">Virulence</keyword>
<dbReference type="InterPro" id="IPR029025">
    <property type="entry name" value="T3SS_substrate_exporter_C"/>
</dbReference>
<keyword evidence="5 9" id="KW-1133">Transmembrane helix</keyword>
<feature type="transmembrane region" description="Helical" evidence="9">
    <location>
        <begin position="90"/>
        <end position="116"/>
    </location>
</feature>
<dbReference type="PANTHER" id="PTHR30531:SF14">
    <property type="entry name" value="SURFACE PRESENTATION OF ANTIGENS PROTEIN SPAS"/>
    <property type="match status" value="1"/>
</dbReference>
<dbReference type="Gene3D" id="3.40.1690.10">
    <property type="entry name" value="secretion proteins EscU"/>
    <property type="match status" value="1"/>
</dbReference>
<dbReference type="Proteomes" id="UP000194151">
    <property type="component" value="Chromosome"/>
</dbReference>
<dbReference type="EMBL" id="CP021108">
    <property type="protein sequence ID" value="ARP83234.1"/>
    <property type="molecule type" value="Genomic_DNA"/>
</dbReference>
<evidence type="ECO:0000256" key="5">
    <source>
        <dbReference type="ARBA" id="ARBA00022989"/>
    </source>
</evidence>
<dbReference type="GO" id="GO:0005886">
    <property type="term" value="C:plasma membrane"/>
    <property type="evidence" value="ECO:0007669"/>
    <property type="project" value="UniProtKB-SubCell"/>
</dbReference>
<evidence type="ECO:0000256" key="8">
    <source>
        <dbReference type="SAM" id="MobiDB-lite"/>
    </source>
</evidence>
<protein>
    <recommendedName>
        <fullName evidence="12">EscU/YscU/HrcU family type III secretion system export apparatus switch protein</fullName>
    </recommendedName>
</protein>
<dbReference type="InterPro" id="IPR006135">
    <property type="entry name" value="T3SS_substrate_exporter"/>
</dbReference>
<evidence type="ECO:0000256" key="9">
    <source>
        <dbReference type="SAM" id="Phobius"/>
    </source>
</evidence>
<dbReference type="KEGG" id="bgv:CAL12_22040"/>
<evidence type="ECO:0000313" key="11">
    <source>
        <dbReference type="Proteomes" id="UP000194151"/>
    </source>
</evidence>
<reference evidence="10 11" key="1">
    <citation type="submission" date="2017-05" db="EMBL/GenBank/DDBJ databases">
        <title>Complete and WGS of Bordetella genogroups.</title>
        <authorList>
            <person name="Spilker T."/>
            <person name="LiPuma J."/>
        </authorList>
    </citation>
    <scope>NUCLEOTIDE SEQUENCE [LARGE SCALE GENOMIC DNA]</scope>
    <source>
        <strain evidence="10 11">AU19157</strain>
    </source>
</reference>
<evidence type="ECO:0000256" key="1">
    <source>
        <dbReference type="ARBA" id="ARBA00004651"/>
    </source>
</evidence>
<evidence type="ECO:0000256" key="4">
    <source>
        <dbReference type="ARBA" id="ARBA00022692"/>
    </source>
</evidence>
<evidence type="ECO:0000256" key="6">
    <source>
        <dbReference type="ARBA" id="ARBA00023026"/>
    </source>
</evidence>
<dbReference type="SUPFAM" id="SSF160544">
    <property type="entry name" value="EscU C-terminal domain-like"/>
    <property type="match status" value="1"/>
</dbReference>
<dbReference type="Pfam" id="PF01312">
    <property type="entry name" value="Bac_export_2"/>
    <property type="match status" value="1"/>
</dbReference>
<dbReference type="PANTHER" id="PTHR30531">
    <property type="entry name" value="FLAGELLAR BIOSYNTHETIC PROTEIN FLHB"/>
    <property type="match status" value="1"/>
</dbReference>
<dbReference type="InterPro" id="IPR006307">
    <property type="entry name" value="BsaZ-like"/>
</dbReference>
<evidence type="ECO:0000256" key="7">
    <source>
        <dbReference type="ARBA" id="ARBA00023136"/>
    </source>
</evidence>
<accession>A0A1W6YQE3</accession>
<dbReference type="STRING" id="1416806.CAL12_22040"/>
<keyword evidence="3" id="KW-1003">Cell membrane</keyword>
<feature type="transmembrane region" description="Helical" evidence="9">
    <location>
        <begin position="151"/>
        <end position="171"/>
    </location>
</feature>
<evidence type="ECO:0000256" key="2">
    <source>
        <dbReference type="ARBA" id="ARBA00010690"/>
    </source>
</evidence>
<keyword evidence="7 9" id="KW-0472">Membrane</keyword>
<dbReference type="PRINTS" id="PR00950">
    <property type="entry name" value="TYPE3IMSPROT"/>
</dbReference>
<evidence type="ECO:0008006" key="12">
    <source>
        <dbReference type="Google" id="ProtNLM"/>
    </source>
</evidence>
<keyword evidence="4 9" id="KW-0812">Transmembrane</keyword>
<dbReference type="OrthoDB" id="9807950at2"/>
<comment type="subcellular location">
    <subcellularLocation>
        <location evidence="1">Cell membrane</location>
        <topology evidence="1">Multi-pass membrane protein</topology>
    </subcellularLocation>
</comment>